<dbReference type="InterPro" id="IPR003400">
    <property type="entry name" value="ExbD"/>
</dbReference>
<dbReference type="GO" id="GO:0015031">
    <property type="term" value="P:protein transport"/>
    <property type="evidence" value="ECO:0007669"/>
    <property type="project" value="UniProtKB-KW"/>
</dbReference>
<keyword evidence="6 8" id="KW-0472">Membrane</keyword>
<dbReference type="RefSeq" id="WP_046859683.1">
    <property type="nucleotide sequence ID" value="NZ_CP011412.1"/>
</dbReference>
<evidence type="ECO:0000256" key="2">
    <source>
        <dbReference type="ARBA" id="ARBA00005811"/>
    </source>
</evidence>
<dbReference type="PANTHER" id="PTHR30558">
    <property type="entry name" value="EXBD MEMBRANE COMPONENT OF PMF-DRIVEN MACROMOLECULE IMPORT SYSTEM"/>
    <property type="match status" value="1"/>
</dbReference>
<evidence type="ECO:0000256" key="1">
    <source>
        <dbReference type="ARBA" id="ARBA00004162"/>
    </source>
</evidence>
<protein>
    <recommendedName>
        <fullName evidence="11">Biopolymer transporter ExbD</fullName>
    </recommendedName>
</protein>
<keyword evidence="3" id="KW-1003">Cell membrane</keyword>
<dbReference type="Gene3D" id="3.30.420.270">
    <property type="match status" value="1"/>
</dbReference>
<dbReference type="Proteomes" id="UP000034410">
    <property type="component" value="Chromosome"/>
</dbReference>
<sequence length="133" mass="14575">MGSKPRRHSNVVLNLTPLIDIVFLLLVFFMLTAHFIEEERIDIKLPTASSSDAMEEDKYVTVTLTPEGQLLVDGAETEMAELEEVLRGALHSPGKSLVRLKGDQQADFGMAVQIIDAARLAGADALDIQTEKP</sequence>
<dbReference type="PANTHER" id="PTHR30558:SF3">
    <property type="entry name" value="BIOPOLYMER TRANSPORT PROTEIN EXBD-RELATED"/>
    <property type="match status" value="1"/>
</dbReference>
<evidence type="ECO:0000256" key="5">
    <source>
        <dbReference type="ARBA" id="ARBA00022989"/>
    </source>
</evidence>
<evidence type="ECO:0000256" key="7">
    <source>
        <dbReference type="RuleBase" id="RU003879"/>
    </source>
</evidence>
<comment type="subcellular location">
    <subcellularLocation>
        <location evidence="1">Cell membrane</location>
        <topology evidence="1">Single-pass membrane protein</topology>
    </subcellularLocation>
    <subcellularLocation>
        <location evidence="7">Cell membrane</location>
        <topology evidence="7">Single-pass type II membrane protein</topology>
    </subcellularLocation>
</comment>
<dbReference type="Pfam" id="PF02472">
    <property type="entry name" value="ExbD"/>
    <property type="match status" value="1"/>
</dbReference>
<reference evidence="9 10" key="1">
    <citation type="journal article" date="2015" name="Genome Announc.">
        <title>Complete Genome Sequence of Sedimenticola thiotaurini Strain SIP-G1, a Polyphosphate- and Polyhydroxyalkanoate-Accumulating Sulfur-Oxidizing Gammaproteobacterium Isolated from Salt Marsh Sediments.</title>
        <authorList>
            <person name="Flood B.E."/>
            <person name="Jones D.S."/>
            <person name="Bailey J.V."/>
        </authorList>
    </citation>
    <scope>NUCLEOTIDE SEQUENCE [LARGE SCALE GENOMIC DNA]</scope>
    <source>
        <strain evidence="9 10">SIP-G1</strain>
    </source>
</reference>
<comment type="similarity">
    <text evidence="2 7">Belongs to the ExbD/TolR family.</text>
</comment>
<evidence type="ECO:0000256" key="6">
    <source>
        <dbReference type="ARBA" id="ARBA00023136"/>
    </source>
</evidence>
<evidence type="ECO:0000256" key="8">
    <source>
        <dbReference type="SAM" id="Phobius"/>
    </source>
</evidence>
<accession>A0A0F7K1C9</accession>
<organism evidence="9 10">
    <name type="scientific">Sedimenticola thiotaurini</name>
    <dbReference type="NCBI Taxonomy" id="1543721"/>
    <lineage>
        <taxon>Bacteria</taxon>
        <taxon>Pseudomonadati</taxon>
        <taxon>Pseudomonadota</taxon>
        <taxon>Gammaproteobacteria</taxon>
        <taxon>Chromatiales</taxon>
        <taxon>Sedimenticolaceae</taxon>
        <taxon>Sedimenticola</taxon>
    </lineage>
</organism>
<dbReference type="GO" id="GO:0005886">
    <property type="term" value="C:plasma membrane"/>
    <property type="evidence" value="ECO:0007669"/>
    <property type="project" value="UniProtKB-SubCell"/>
</dbReference>
<dbReference type="AlphaFoldDB" id="A0A0F7K1C9"/>
<keyword evidence="7" id="KW-0813">Transport</keyword>
<gene>
    <name evidence="9" type="ORF">AAY24_10780</name>
</gene>
<dbReference type="OrthoDB" id="9793581at2"/>
<dbReference type="EMBL" id="CP011412">
    <property type="protein sequence ID" value="AKH20753.1"/>
    <property type="molecule type" value="Genomic_DNA"/>
</dbReference>
<dbReference type="KEGG" id="seds:AAY24_10780"/>
<evidence type="ECO:0000256" key="4">
    <source>
        <dbReference type="ARBA" id="ARBA00022692"/>
    </source>
</evidence>
<evidence type="ECO:0008006" key="11">
    <source>
        <dbReference type="Google" id="ProtNLM"/>
    </source>
</evidence>
<evidence type="ECO:0000313" key="10">
    <source>
        <dbReference type="Proteomes" id="UP000034410"/>
    </source>
</evidence>
<evidence type="ECO:0000256" key="3">
    <source>
        <dbReference type="ARBA" id="ARBA00022475"/>
    </source>
</evidence>
<evidence type="ECO:0000313" key="9">
    <source>
        <dbReference type="EMBL" id="AKH20753.1"/>
    </source>
</evidence>
<name>A0A0F7K1C9_9GAMM</name>
<keyword evidence="10" id="KW-1185">Reference proteome</keyword>
<feature type="transmembrane region" description="Helical" evidence="8">
    <location>
        <begin position="12"/>
        <end position="36"/>
    </location>
</feature>
<keyword evidence="7" id="KW-0653">Protein transport</keyword>
<keyword evidence="4 7" id="KW-0812">Transmembrane</keyword>
<keyword evidence="5 8" id="KW-1133">Transmembrane helix</keyword>
<dbReference type="GO" id="GO:0022857">
    <property type="term" value="F:transmembrane transporter activity"/>
    <property type="evidence" value="ECO:0007669"/>
    <property type="project" value="InterPro"/>
</dbReference>
<proteinExistence type="inferred from homology"/>